<dbReference type="RefSeq" id="WP_310174918.1">
    <property type="nucleotide sequence ID" value="NZ_BAABHE010000002.1"/>
</dbReference>
<evidence type="ECO:0000313" key="3">
    <source>
        <dbReference type="Proteomes" id="UP001183794"/>
    </source>
</evidence>
<accession>A0ABU2B3B1</accession>
<evidence type="ECO:0008006" key="4">
    <source>
        <dbReference type="Google" id="ProtNLM"/>
    </source>
</evidence>
<keyword evidence="1" id="KW-0472">Membrane</keyword>
<dbReference type="EMBL" id="JAVDYJ010000001">
    <property type="protein sequence ID" value="MDR7348075.1"/>
    <property type="molecule type" value="Genomic_DNA"/>
</dbReference>
<gene>
    <name evidence="2" type="ORF">J2S62_002332</name>
</gene>
<comment type="caution">
    <text evidence="2">The sequence shown here is derived from an EMBL/GenBank/DDBJ whole genome shotgun (WGS) entry which is preliminary data.</text>
</comment>
<keyword evidence="1" id="KW-1133">Transmembrane helix</keyword>
<feature type="transmembrane region" description="Helical" evidence="1">
    <location>
        <begin position="87"/>
        <end position="105"/>
    </location>
</feature>
<name>A0ABU2B3B1_9MICC</name>
<sequence length="244" mass="25889">MLVILTILAVAGTDLIGLAHPRVSTQTVRYIQLAWWLVLTVAAAFWVRPEGWAGAVAALVALAWYFIGERRDERLHEQRETGIIAELYAWSAVGLVVLLAGLAWIDIALLSGTVPTGLMWLALALFLTQSGNRITRCVLLLSGRELGADGVPAGAVPGSRLKGGRVIGPLERIFITVLIVFEAYHIVAALMAAKGIVRFPEISAEAKRDDATGTKAEEFLVGSLASWGLAGGAGLLAAILSVQA</sequence>
<feature type="transmembrane region" description="Helical" evidence="1">
    <location>
        <begin position="173"/>
        <end position="199"/>
    </location>
</feature>
<keyword evidence="3" id="KW-1185">Reference proteome</keyword>
<feature type="transmembrane region" description="Helical" evidence="1">
    <location>
        <begin position="45"/>
        <end position="67"/>
    </location>
</feature>
<organism evidence="2 3">
    <name type="scientific">Enteractinococcus fodinae</name>
    <dbReference type="NCBI Taxonomy" id="684663"/>
    <lineage>
        <taxon>Bacteria</taxon>
        <taxon>Bacillati</taxon>
        <taxon>Actinomycetota</taxon>
        <taxon>Actinomycetes</taxon>
        <taxon>Micrococcales</taxon>
        <taxon>Micrococcaceae</taxon>
    </lineage>
</organism>
<keyword evidence="1" id="KW-0812">Transmembrane</keyword>
<evidence type="ECO:0000313" key="2">
    <source>
        <dbReference type="EMBL" id="MDR7348075.1"/>
    </source>
</evidence>
<feature type="transmembrane region" description="Helical" evidence="1">
    <location>
        <begin position="219"/>
        <end position="242"/>
    </location>
</feature>
<proteinExistence type="predicted"/>
<dbReference type="Proteomes" id="UP001183794">
    <property type="component" value="Unassembled WGS sequence"/>
</dbReference>
<reference evidence="2 3" key="1">
    <citation type="submission" date="2023-07" db="EMBL/GenBank/DDBJ databases">
        <title>Sequencing the genomes of 1000 actinobacteria strains.</title>
        <authorList>
            <person name="Klenk H.-P."/>
        </authorList>
    </citation>
    <scope>NUCLEOTIDE SEQUENCE [LARGE SCALE GENOMIC DNA]</scope>
    <source>
        <strain evidence="2 3">DSM 22966</strain>
    </source>
</reference>
<evidence type="ECO:0000256" key="1">
    <source>
        <dbReference type="SAM" id="Phobius"/>
    </source>
</evidence>
<protein>
    <recommendedName>
        <fullName evidence="4">DUF3307 domain-containing protein</fullName>
    </recommendedName>
</protein>